<sequence>MPGGMVVFVVVAVVFLLFHLCVLAGAAAAGGEQPGMGDTMTAIIRRPLNPAGGFEGSHSMTGWVVYGLFLVLVGLAVAAGIGLRMLFGTAPKDHKVHYSEVRGRLSKDAAVKAARRSVAATAPPSSPDPKLNAANAKTFADELSDEELVTFMGRLDGKELYAQTEDSKAVLAPPREGKTNFVAVGLVLDAPGPVMATSTKIDLLMTTAGPRSQVGEVLAFDLDQTSGWPNTVRWNPVSGCEDIEVALRRGQAWAGAQPMTGVKGGDWFNSKAGAILGRLLHVAAIGGRSMTDVVRWSNDLTSQEPLNVLRQNEAAAAAGVDKYLEAQRTSRAGETIDSIQQTLAGLLEPLAAPRLLDQLTPPSGDEFSIRDFLSGPNTLHLVSDEETGLDTGPLVSMFANEVVAEARQISQRDHGGRMWPPFRAVLDEAPNLAAFPKMPRVVADSGGRGIEVWLFAQAESQLVDRWGEHGAKTILEASNVKMYLPGLGESTVEPLSKLMGTYERQRTSRTRQSRGGSSLSTSVEEKPVMEPHEITQMPTKNAIIRYRNLRPMQCVLVPWWERKDAQQITEQRVQTFARCGKMPAQVNVWEGQLDA</sequence>
<keyword evidence="4 8" id="KW-0812">Transmembrane</keyword>
<proteinExistence type="inferred from homology"/>
<dbReference type="InterPro" id="IPR027417">
    <property type="entry name" value="P-loop_NTPase"/>
</dbReference>
<dbReference type="Gene3D" id="3.40.50.300">
    <property type="entry name" value="P-loop containing nucleotide triphosphate hydrolases"/>
    <property type="match status" value="1"/>
</dbReference>
<evidence type="ECO:0008006" key="11">
    <source>
        <dbReference type="Google" id="ProtNLM"/>
    </source>
</evidence>
<evidence type="ECO:0000256" key="2">
    <source>
        <dbReference type="ARBA" id="ARBA00008806"/>
    </source>
</evidence>
<dbReference type="InterPro" id="IPR003688">
    <property type="entry name" value="TraG/VirD4"/>
</dbReference>
<dbReference type="AlphaFoldDB" id="M2YDD3"/>
<evidence type="ECO:0000256" key="6">
    <source>
        <dbReference type="ARBA" id="ARBA00023136"/>
    </source>
</evidence>
<dbReference type="EMBL" id="ANHZ02000012">
    <property type="protein sequence ID" value="EME36545.1"/>
    <property type="molecule type" value="Genomic_DNA"/>
</dbReference>
<comment type="caution">
    <text evidence="9">The sequence shown here is derived from an EMBL/GenBank/DDBJ whole genome shotgun (WGS) entry which is preliminary data.</text>
</comment>
<dbReference type="GO" id="GO:0005886">
    <property type="term" value="C:plasma membrane"/>
    <property type="evidence" value="ECO:0007669"/>
    <property type="project" value="UniProtKB-SubCell"/>
</dbReference>
<feature type="compositionally biased region" description="Low complexity" evidence="7">
    <location>
        <begin position="513"/>
        <end position="522"/>
    </location>
</feature>
<evidence type="ECO:0000256" key="5">
    <source>
        <dbReference type="ARBA" id="ARBA00022989"/>
    </source>
</evidence>
<dbReference type="Proteomes" id="UP000009877">
    <property type="component" value="Unassembled WGS sequence"/>
</dbReference>
<keyword evidence="6 8" id="KW-0472">Membrane</keyword>
<comment type="subcellular location">
    <subcellularLocation>
        <location evidence="1">Cell membrane</location>
        <topology evidence="1">Multi-pass membrane protein</topology>
    </subcellularLocation>
</comment>
<accession>M2YDD3</accession>
<reference evidence="9 10" key="1">
    <citation type="journal article" date="2014" name="Genome Announc.">
        <title>Draft Genome Sequence of Kocuria palustris PEL.</title>
        <authorList>
            <person name="Sharma G."/>
            <person name="Khatri I."/>
            <person name="Subramanian S."/>
        </authorList>
    </citation>
    <scope>NUCLEOTIDE SEQUENCE [LARGE SCALE GENOMIC DNA]</scope>
    <source>
        <strain evidence="9 10">PEL</strain>
    </source>
</reference>
<evidence type="ECO:0000313" key="9">
    <source>
        <dbReference type="EMBL" id="EME36545.1"/>
    </source>
</evidence>
<keyword evidence="10" id="KW-1185">Reference proteome</keyword>
<evidence type="ECO:0000256" key="1">
    <source>
        <dbReference type="ARBA" id="ARBA00004651"/>
    </source>
</evidence>
<dbReference type="PANTHER" id="PTHR37937">
    <property type="entry name" value="CONJUGATIVE TRANSFER: DNA TRANSPORT"/>
    <property type="match status" value="1"/>
</dbReference>
<evidence type="ECO:0000313" key="10">
    <source>
        <dbReference type="Proteomes" id="UP000009877"/>
    </source>
</evidence>
<dbReference type="Pfam" id="PF02534">
    <property type="entry name" value="T4SS-DNA_transf"/>
    <property type="match status" value="1"/>
</dbReference>
<evidence type="ECO:0000256" key="7">
    <source>
        <dbReference type="SAM" id="MobiDB-lite"/>
    </source>
</evidence>
<evidence type="ECO:0000256" key="4">
    <source>
        <dbReference type="ARBA" id="ARBA00022692"/>
    </source>
</evidence>
<name>M2YDD3_9MICC</name>
<dbReference type="SUPFAM" id="SSF52540">
    <property type="entry name" value="P-loop containing nucleoside triphosphate hydrolases"/>
    <property type="match status" value="1"/>
</dbReference>
<organism evidence="9 10">
    <name type="scientific">Kocuria palustris PEL</name>
    <dbReference type="NCBI Taxonomy" id="1236550"/>
    <lineage>
        <taxon>Bacteria</taxon>
        <taxon>Bacillati</taxon>
        <taxon>Actinomycetota</taxon>
        <taxon>Actinomycetes</taxon>
        <taxon>Micrococcales</taxon>
        <taxon>Micrococcaceae</taxon>
        <taxon>Kocuria</taxon>
    </lineage>
</organism>
<keyword evidence="3" id="KW-1003">Cell membrane</keyword>
<comment type="similarity">
    <text evidence="2">Belongs to the VirD4/TraG family.</text>
</comment>
<dbReference type="InterPro" id="IPR051539">
    <property type="entry name" value="T4SS-coupling_protein"/>
</dbReference>
<evidence type="ECO:0000256" key="3">
    <source>
        <dbReference type="ARBA" id="ARBA00022475"/>
    </source>
</evidence>
<keyword evidence="5 8" id="KW-1133">Transmembrane helix</keyword>
<dbReference type="PANTHER" id="PTHR37937:SF1">
    <property type="entry name" value="CONJUGATIVE TRANSFER: DNA TRANSPORT"/>
    <property type="match status" value="1"/>
</dbReference>
<feature type="transmembrane region" description="Helical" evidence="8">
    <location>
        <begin position="63"/>
        <end position="87"/>
    </location>
</feature>
<gene>
    <name evidence="9" type="ORF">C884_00339</name>
</gene>
<dbReference type="CDD" id="cd01127">
    <property type="entry name" value="TrwB_TraG_TraD_VirD4"/>
    <property type="match status" value="1"/>
</dbReference>
<evidence type="ECO:0000256" key="8">
    <source>
        <dbReference type="SAM" id="Phobius"/>
    </source>
</evidence>
<feature type="region of interest" description="Disordered" evidence="7">
    <location>
        <begin position="501"/>
        <end position="527"/>
    </location>
</feature>
<protein>
    <recommendedName>
        <fullName evidence="11">TraD/TraG TraM recognition site domain-containing protein</fullName>
    </recommendedName>
</protein>